<dbReference type="EMBL" id="CYGY02000011">
    <property type="protein sequence ID" value="SIT37129.1"/>
    <property type="molecule type" value="Genomic_DNA"/>
</dbReference>
<evidence type="ECO:0000259" key="2">
    <source>
        <dbReference type="Pfam" id="PF00582"/>
    </source>
</evidence>
<comment type="caution">
    <text evidence="3">The sequence shown here is derived from an EMBL/GenBank/DDBJ whole genome shotgun (WGS) entry which is preliminary data.</text>
</comment>
<name>A0A1N7RPZ7_9BURK</name>
<protein>
    <submittedName>
        <fullName evidence="3">UspA domain protein</fullName>
    </submittedName>
</protein>
<dbReference type="InterPro" id="IPR006016">
    <property type="entry name" value="UspA"/>
</dbReference>
<dbReference type="PANTHER" id="PTHR46268">
    <property type="entry name" value="STRESS RESPONSE PROTEIN NHAX"/>
    <property type="match status" value="1"/>
</dbReference>
<sequence>MAVDVAKAFDAKITGIHVIPKFHLLTSDSEMLADTSTDHARHARNHAQQYLAFVEQVATDAAVLCATTWVMNDHPYQAIINAAQERHCDLIVMASHGRRGMQGLLIGSETQKVLTHSKIPVLVYRGQ</sequence>
<organism evidence="3 4">
    <name type="scientific">Paraburkholderia piptadeniae</name>
    <dbReference type="NCBI Taxonomy" id="1701573"/>
    <lineage>
        <taxon>Bacteria</taxon>
        <taxon>Pseudomonadati</taxon>
        <taxon>Pseudomonadota</taxon>
        <taxon>Betaproteobacteria</taxon>
        <taxon>Burkholderiales</taxon>
        <taxon>Burkholderiaceae</taxon>
        <taxon>Paraburkholderia</taxon>
    </lineage>
</organism>
<dbReference type="SUPFAM" id="SSF52402">
    <property type="entry name" value="Adenine nucleotide alpha hydrolases-like"/>
    <property type="match status" value="1"/>
</dbReference>
<dbReference type="InterPro" id="IPR006015">
    <property type="entry name" value="Universal_stress_UspA"/>
</dbReference>
<keyword evidence="4" id="KW-1185">Reference proteome</keyword>
<dbReference type="InterPro" id="IPR014729">
    <property type="entry name" value="Rossmann-like_a/b/a_fold"/>
</dbReference>
<dbReference type="AlphaFoldDB" id="A0A1N7RPZ7"/>
<evidence type="ECO:0000313" key="4">
    <source>
        <dbReference type="Proteomes" id="UP000195569"/>
    </source>
</evidence>
<dbReference type="Pfam" id="PF00582">
    <property type="entry name" value="Usp"/>
    <property type="match status" value="1"/>
</dbReference>
<gene>
    <name evidence="3" type="ORF">BN2476_110117</name>
</gene>
<dbReference type="PANTHER" id="PTHR46268:SF15">
    <property type="entry name" value="UNIVERSAL STRESS PROTEIN HP_0031"/>
    <property type="match status" value="1"/>
</dbReference>
<dbReference type="Gene3D" id="3.40.50.620">
    <property type="entry name" value="HUPs"/>
    <property type="match status" value="1"/>
</dbReference>
<reference evidence="3" key="1">
    <citation type="submission" date="2016-12" db="EMBL/GenBank/DDBJ databases">
        <authorList>
            <person name="Moulin L."/>
        </authorList>
    </citation>
    <scope>NUCLEOTIDE SEQUENCE [LARGE SCALE GENOMIC DNA]</scope>
    <source>
        <strain evidence="3">STM 7183</strain>
    </source>
</reference>
<comment type="similarity">
    <text evidence="1">Belongs to the universal stress protein A family.</text>
</comment>
<dbReference type="CDD" id="cd00293">
    <property type="entry name" value="USP-like"/>
    <property type="match status" value="1"/>
</dbReference>
<dbReference type="Proteomes" id="UP000195569">
    <property type="component" value="Unassembled WGS sequence"/>
</dbReference>
<accession>A0A1N7RPZ7</accession>
<evidence type="ECO:0000256" key="1">
    <source>
        <dbReference type="ARBA" id="ARBA00008791"/>
    </source>
</evidence>
<feature type="domain" description="UspA" evidence="2">
    <location>
        <begin position="1"/>
        <end position="125"/>
    </location>
</feature>
<proteinExistence type="inferred from homology"/>
<dbReference type="PRINTS" id="PR01438">
    <property type="entry name" value="UNVRSLSTRESS"/>
</dbReference>
<evidence type="ECO:0000313" key="3">
    <source>
        <dbReference type="EMBL" id="SIT37129.1"/>
    </source>
</evidence>